<dbReference type="PANTHER" id="PTHR43591:SF110">
    <property type="entry name" value="RHODANESE DOMAIN-CONTAINING PROTEIN"/>
    <property type="match status" value="1"/>
</dbReference>
<organism evidence="2 3">
    <name type="scientific">Desulfobotulus mexicanus</name>
    <dbReference type="NCBI Taxonomy" id="2586642"/>
    <lineage>
        <taxon>Bacteria</taxon>
        <taxon>Pseudomonadati</taxon>
        <taxon>Thermodesulfobacteriota</taxon>
        <taxon>Desulfobacteria</taxon>
        <taxon>Desulfobacterales</taxon>
        <taxon>Desulfobacteraceae</taxon>
        <taxon>Desulfobotulus</taxon>
    </lineage>
</organism>
<feature type="domain" description="Methyltransferase type 11" evidence="1">
    <location>
        <begin position="67"/>
        <end position="162"/>
    </location>
</feature>
<proteinExistence type="predicted"/>
<comment type="caution">
    <text evidence="2">The sequence shown here is derived from an EMBL/GenBank/DDBJ whole genome shotgun (WGS) entry which is preliminary data.</text>
</comment>
<keyword evidence="2" id="KW-0489">Methyltransferase</keyword>
<dbReference type="GO" id="GO:0008757">
    <property type="term" value="F:S-adenosylmethionine-dependent methyltransferase activity"/>
    <property type="evidence" value="ECO:0007669"/>
    <property type="project" value="InterPro"/>
</dbReference>
<evidence type="ECO:0000313" key="2">
    <source>
        <dbReference type="EMBL" id="TYT74370.1"/>
    </source>
</evidence>
<keyword evidence="3" id="KW-1185">Reference proteome</keyword>
<dbReference type="InterPro" id="IPR013216">
    <property type="entry name" value="Methyltransf_11"/>
</dbReference>
<dbReference type="OrthoDB" id="5522265at2"/>
<evidence type="ECO:0000259" key="1">
    <source>
        <dbReference type="Pfam" id="PF08241"/>
    </source>
</evidence>
<dbReference type="EMBL" id="VDMB01000012">
    <property type="protein sequence ID" value="TYT74370.1"/>
    <property type="molecule type" value="Genomic_DNA"/>
</dbReference>
<sequence length="281" mass="32198">MHMESRSAHEANMTPVEDGMSPSNLRGHLALAHWKTYYGNIKFRTFAREEHFANLIQANCSGVPRVLELACGPGHLLRSLLAKNIKVVGVDINREMLSVKTDKSHQSLIGLVEGDARYLPFRVHSFDVVVCVGLLEHFDRNELEHCLTHEVRRVLKPNGILLAHVPVRTFATSVVRVWRKLIARDLSPYSIDDDNDPTHRIWWRPTQYAELLGSCGFNILLTDYYPYRSSREPRFITRITEMASEVCASIEETTSLVTHRNMIKRFRSNFAFGAYYLGKSQ</sequence>
<evidence type="ECO:0000313" key="3">
    <source>
        <dbReference type="Proteomes" id="UP000321899"/>
    </source>
</evidence>
<dbReference type="CDD" id="cd02440">
    <property type="entry name" value="AdoMet_MTases"/>
    <property type="match status" value="1"/>
</dbReference>
<dbReference type="Pfam" id="PF08241">
    <property type="entry name" value="Methyltransf_11"/>
    <property type="match status" value="1"/>
</dbReference>
<dbReference type="Gene3D" id="3.40.50.150">
    <property type="entry name" value="Vaccinia Virus protein VP39"/>
    <property type="match status" value="1"/>
</dbReference>
<name>A0A5S5MFA0_9BACT</name>
<dbReference type="InterPro" id="IPR029063">
    <property type="entry name" value="SAM-dependent_MTases_sf"/>
</dbReference>
<reference evidence="2 3" key="1">
    <citation type="submission" date="2019-06" db="EMBL/GenBank/DDBJ databases">
        <title>Desulfobotulus mexicanus sp. nov., a novel sulfate-reducing bacterium isolated from the sediment of an alkaline crater lake in Mexico.</title>
        <authorList>
            <person name="Hirschler-Rea A."/>
        </authorList>
    </citation>
    <scope>NUCLEOTIDE SEQUENCE [LARGE SCALE GENOMIC DNA]</scope>
    <source>
        <strain evidence="2 3">PAR22N</strain>
    </source>
</reference>
<accession>A0A5S5MFA0</accession>
<gene>
    <name evidence="2" type="ORF">FIM25_10435</name>
</gene>
<keyword evidence="2" id="KW-0808">Transferase</keyword>
<protein>
    <submittedName>
        <fullName evidence="2">Class I SAM-dependent methyltransferase</fullName>
    </submittedName>
</protein>
<dbReference type="SUPFAM" id="SSF53335">
    <property type="entry name" value="S-adenosyl-L-methionine-dependent methyltransferases"/>
    <property type="match status" value="1"/>
</dbReference>
<dbReference type="PANTHER" id="PTHR43591">
    <property type="entry name" value="METHYLTRANSFERASE"/>
    <property type="match status" value="1"/>
</dbReference>
<dbReference type="Proteomes" id="UP000321899">
    <property type="component" value="Unassembled WGS sequence"/>
</dbReference>
<dbReference type="GO" id="GO:0032259">
    <property type="term" value="P:methylation"/>
    <property type="evidence" value="ECO:0007669"/>
    <property type="project" value="UniProtKB-KW"/>
</dbReference>
<dbReference type="AlphaFoldDB" id="A0A5S5MFA0"/>